<evidence type="ECO:0000313" key="6">
    <source>
        <dbReference type="Proteomes" id="UP000250831"/>
    </source>
</evidence>
<keyword evidence="2 3" id="KW-0808">Transferase</keyword>
<dbReference type="PANTHER" id="PTHR11712">
    <property type="entry name" value="POLYKETIDE SYNTHASE-RELATED"/>
    <property type="match status" value="1"/>
</dbReference>
<name>A0A363NVW0_9SPHI</name>
<dbReference type="InterPro" id="IPR014031">
    <property type="entry name" value="Ketoacyl_synth_C"/>
</dbReference>
<comment type="caution">
    <text evidence="5">The sequence shown here is derived from an EMBL/GenBank/DDBJ whole genome shotgun (WGS) entry which is preliminary data.</text>
</comment>
<evidence type="ECO:0000313" key="5">
    <source>
        <dbReference type="EMBL" id="PUV24870.1"/>
    </source>
</evidence>
<accession>A0A363NVW0</accession>
<evidence type="ECO:0000256" key="3">
    <source>
        <dbReference type="RuleBase" id="RU003694"/>
    </source>
</evidence>
<proteinExistence type="inferred from homology"/>
<protein>
    <submittedName>
        <fullName evidence="5">Beta-ketoacyl-[acyl-carrier-protein] synthase family protein</fullName>
    </submittedName>
</protein>
<dbReference type="AlphaFoldDB" id="A0A363NVW0"/>
<dbReference type="Proteomes" id="UP000250831">
    <property type="component" value="Unassembled WGS sequence"/>
</dbReference>
<dbReference type="InterPro" id="IPR020841">
    <property type="entry name" value="PKS_Beta-ketoAc_synthase_dom"/>
</dbReference>
<dbReference type="CDD" id="cd00834">
    <property type="entry name" value="KAS_I_II"/>
    <property type="match status" value="1"/>
</dbReference>
<dbReference type="OrthoDB" id="9808669at2"/>
<dbReference type="SMART" id="SM00825">
    <property type="entry name" value="PKS_KS"/>
    <property type="match status" value="1"/>
</dbReference>
<keyword evidence="6" id="KW-1185">Reference proteome</keyword>
<comment type="similarity">
    <text evidence="1 3">Belongs to the thiolase-like superfamily. Beta-ketoacyl-ACP synthases family.</text>
</comment>
<reference evidence="5 6" key="1">
    <citation type="submission" date="2018-04" db="EMBL/GenBank/DDBJ databases">
        <title>Sphingobacterium sp. M46 Genome.</title>
        <authorList>
            <person name="Cheng J."/>
            <person name="Li Y."/>
        </authorList>
    </citation>
    <scope>NUCLEOTIDE SEQUENCE [LARGE SCALE GENOMIC DNA]</scope>
    <source>
        <strain evidence="5 6">M46</strain>
    </source>
</reference>
<evidence type="ECO:0000256" key="1">
    <source>
        <dbReference type="ARBA" id="ARBA00008467"/>
    </source>
</evidence>
<dbReference type="InterPro" id="IPR000794">
    <property type="entry name" value="Beta-ketoacyl_synthase"/>
</dbReference>
<sequence>MNNAIAVTGMGMITAIGDDVAQNYHSLLRKQHGIKPLQHIAGKHQACTLVGEVPWTNQELVEKLGITVPKYSSRTSLLAAIAAKEALTQAAITDLGNIPVIMGTSVAGMDIFEQYFPHLNGDRTLIQRRDVGDSASVLSKLLGGNGFATAISTACSSAANAISFGARLLLSGRTERVLVGGSDALSRFTINGFDSLMLLSDKPNRPFDRNRNGLNLGEGAGFLVLESAKALEKIPKPILGYLTGFANANDAFHQTATSDSGEGAYLAMKEALTISRLAPDAIDYINAHGTATENNDRTEAMAIQRIFGDNVPSFSSTKAYTGHTLGASAGIEAIYALLAIQHQLAFANLRFETAMEQPALQPVTDHRSSSIKHVLSNSFGFGGNCSTLIFSDAESLY</sequence>
<dbReference type="SUPFAM" id="SSF53901">
    <property type="entry name" value="Thiolase-like"/>
    <property type="match status" value="1"/>
</dbReference>
<organism evidence="5 6">
    <name type="scientific">Sphingobacterium athyrii</name>
    <dbReference type="NCBI Taxonomy" id="2152717"/>
    <lineage>
        <taxon>Bacteria</taxon>
        <taxon>Pseudomonadati</taxon>
        <taxon>Bacteroidota</taxon>
        <taxon>Sphingobacteriia</taxon>
        <taxon>Sphingobacteriales</taxon>
        <taxon>Sphingobacteriaceae</taxon>
        <taxon>Sphingobacterium</taxon>
    </lineage>
</organism>
<dbReference type="InterPro" id="IPR014030">
    <property type="entry name" value="Ketoacyl_synth_N"/>
</dbReference>
<dbReference type="GO" id="GO:0005829">
    <property type="term" value="C:cytosol"/>
    <property type="evidence" value="ECO:0007669"/>
    <property type="project" value="TreeGrafter"/>
</dbReference>
<dbReference type="GO" id="GO:0006633">
    <property type="term" value="P:fatty acid biosynthetic process"/>
    <property type="evidence" value="ECO:0007669"/>
    <property type="project" value="InterPro"/>
</dbReference>
<dbReference type="Gene3D" id="3.40.47.10">
    <property type="match status" value="1"/>
</dbReference>
<dbReference type="GO" id="GO:0004315">
    <property type="term" value="F:3-oxoacyl-[acyl-carrier-protein] synthase activity"/>
    <property type="evidence" value="ECO:0007669"/>
    <property type="project" value="InterPro"/>
</dbReference>
<dbReference type="PROSITE" id="PS52004">
    <property type="entry name" value="KS3_2"/>
    <property type="match status" value="1"/>
</dbReference>
<gene>
    <name evidence="5" type="ORF">DCO56_07890</name>
</gene>
<dbReference type="Pfam" id="PF00109">
    <property type="entry name" value="ketoacyl-synt"/>
    <property type="match status" value="1"/>
</dbReference>
<evidence type="ECO:0000256" key="2">
    <source>
        <dbReference type="ARBA" id="ARBA00022679"/>
    </source>
</evidence>
<dbReference type="Pfam" id="PF02801">
    <property type="entry name" value="Ketoacyl-synt_C"/>
    <property type="match status" value="1"/>
</dbReference>
<dbReference type="InterPro" id="IPR018201">
    <property type="entry name" value="Ketoacyl_synth_AS"/>
</dbReference>
<dbReference type="InterPro" id="IPR016039">
    <property type="entry name" value="Thiolase-like"/>
</dbReference>
<dbReference type="RefSeq" id="WP_108633206.1">
    <property type="nucleotide sequence ID" value="NZ_QCXX01000002.1"/>
</dbReference>
<evidence type="ECO:0000259" key="4">
    <source>
        <dbReference type="PROSITE" id="PS52004"/>
    </source>
</evidence>
<dbReference type="PANTHER" id="PTHR11712:SF320">
    <property type="entry name" value="BETA-KETOACYL SYNTHASE"/>
    <property type="match status" value="1"/>
</dbReference>
<dbReference type="EMBL" id="QCXX01000002">
    <property type="protein sequence ID" value="PUV24870.1"/>
    <property type="molecule type" value="Genomic_DNA"/>
</dbReference>
<feature type="domain" description="Ketosynthase family 3 (KS3)" evidence="4">
    <location>
        <begin position="2"/>
        <end position="392"/>
    </location>
</feature>
<dbReference type="PROSITE" id="PS00606">
    <property type="entry name" value="KS3_1"/>
    <property type="match status" value="1"/>
</dbReference>